<dbReference type="EMBL" id="GBRH01181145">
    <property type="protein sequence ID" value="JAE16751.1"/>
    <property type="molecule type" value="Transcribed_RNA"/>
</dbReference>
<evidence type="ECO:0000313" key="1">
    <source>
        <dbReference type="EMBL" id="JAE16751.1"/>
    </source>
</evidence>
<accession>A0A0A9G2I1</accession>
<protein>
    <submittedName>
        <fullName evidence="1">Uncharacterized protein</fullName>
    </submittedName>
</protein>
<reference evidence="1" key="1">
    <citation type="submission" date="2014-09" db="EMBL/GenBank/DDBJ databases">
        <authorList>
            <person name="Magalhaes I.L.F."/>
            <person name="Oliveira U."/>
            <person name="Santos F.R."/>
            <person name="Vidigal T.H.D.A."/>
            <person name="Brescovit A.D."/>
            <person name="Santos A.J."/>
        </authorList>
    </citation>
    <scope>NUCLEOTIDE SEQUENCE</scope>
    <source>
        <tissue evidence="1">Shoot tissue taken approximately 20 cm above the soil surface</tissue>
    </source>
</reference>
<proteinExistence type="predicted"/>
<name>A0A0A9G2I1_ARUDO</name>
<organism evidence="1">
    <name type="scientific">Arundo donax</name>
    <name type="common">Giant reed</name>
    <name type="synonym">Donax arundinaceus</name>
    <dbReference type="NCBI Taxonomy" id="35708"/>
    <lineage>
        <taxon>Eukaryota</taxon>
        <taxon>Viridiplantae</taxon>
        <taxon>Streptophyta</taxon>
        <taxon>Embryophyta</taxon>
        <taxon>Tracheophyta</taxon>
        <taxon>Spermatophyta</taxon>
        <taxon>Magnoliopsida</taxon>
        <taxon>Liliopsida</taxon>
        <taxon>Poales</taxon>
        <taxon>Poaceae</taxon>
        <taxon>PACMAD clade</taxon>
        <taxon>Arundinoideae</taxon>
        <taxon>Arundineae</taxon>
        <taxon>Arundo</taxon>
    </lineage>
</organism>
<dbReference type="AlphaFoldDB" id="A0A0A9G2I1"/>
<sequence>MIIGEDCILATVLLIFSSNISNMGV</sequence>
<reference evidence="1" key="2">
    <citation type="journal article" date="2015" name="Data Brief">
        <title>Shoot transcriptome of the giant reed, Arundo donax.</title>
        <authorList>
            <person name="Barrero R.A."/>
            <person name="Guerrero F.D."/>
            <person name="Moolhuijzen P."/>
            <person name="Goolsby J.A."/>
            <person name="Tidwell J."/>
            <person name="Bellgard S.E."/>
            <person name="Bellgard M.I."/>
        </authorList>
    </citation>
    <scope>NUCLEOTIDE SEQUENCE</scope>
    <source>
        <tissue evidence="1">Shoot tissue taken approximately 20 cm above the soil surface</tissue>
    </source>
</reference>